<accession>A0A2M4DAP4</accession>
<feature type="chain" id="PRO_5014617365" evidence="1">
    <location>
        <begin position="23"/>
        <end position="71"/>
    </location>
</feature>
<name>A0A2M4DAP4_ANODA</name>
<organism evidence="2">
    <name type="scientific">Anopheles darlingi</name>
    <name type="common">Mosquito</name>
    <dbReference type="NCBI Taxonomy" id="43151"/>
    <lineage>
        <taxon>Eukaryota</taxon>
        <taxon>Metazoa</taxon>
        <taxon>Ecdysozoa</taxon>
        <taxon>Arthropoda</taxon>
        <taxon>Hexapoda</taxon>
        <taxon>Insecta</taxon>
        <taxon>Pterygota</taxon>
        <taxon>Neoptera</taxon>
        <taxon>Endopterygota</taxon>
        <taxon>Diptera</taxon>
        <taxon>Nematocera</taxon>
        <taxon>Culicoidea</taxon>
        <taxon>Culicidae</taxon>
        <taxon>Anophelinae</taxon>
        <taxon>Anopheles</taxon>
    </lineage>
</organism>
<proteinExistence type="predicted"/>
<keyword evidence="1" id="KW-0732">Signal</keyword>
<dbReference type="EMBL" id="GGFL01010474">
    <property type="protein sequence ID" value="MBW74652.1"/>
    <property type="molecule type" value="Transcribed_RNA"/>
</dbReference>
<sequence length="71" mass="8040">MFFLLLLLTRIVGRTTVDESEAHYNNARWTHAIIDRSTSSVHRRFICYTSHTDQYYSSNISTAAAATAANT</sequence>
<reference evidence="2" key="1">
    <citation type="submission" date="2018-01" db="EMBL/GenBank/DDBJ databases">
        <title>An insight into the sialome of Amazonian anophelines.</title>
        <authorList>
            <person name="Ribeiro J.M."/>
            <person name="Scarpassa V."/>
            <person name="Calvo E."/>
        </authorList>
    </citation>
    <scope>NUCLEOTIDE SEQUENCE</scope>
</reference>
<protein>
    <submittedName>
        <fullName evidence="2">Putative secreted protein</fullName>
    </submittedName>
</protein>
<feature type="signal peptide" evidence="1">
    <location>
        <begin position="1"/>
        <end position="22"/>
    </location>
</feature>
<dbReference type="AlphaFoldDB" id="A0A2M4DAP4"/>
<evidence type="ECO:0000256" key="1">
    <source>
        <dbReference type="SAM" id="SignalP"/>
    </source>
</evidence>
<evidence type="ECO:0000313" key="2">
    <source>
        <dbReference type="EMBL" id="MBW74652.1"/>
    </source>
</evidence>